<proteinExistence type="predicted"/>
<gene>
    <name evidence="8" type="ORF">E4031_06055</name>
    <name evidence="7" type="ORF">E4Z98_07040</name>
</gene>
<dbReference type="InterPro" id="IPR010343">
    <property type="entry name" value="ArAE_1"/>
</dbReference>
<reference evidence="7 9" key="2">
    <citation type="journal article" date="2020" name="Int. J. Syst. Evol. Microbiol.">
        <title>Vagococcus xieshaowenii sp. nov., isolated from snow finch (Montifringilla taczanowskii) cloacal content.</title>
        <authorList>
            <person name="Ge Y."/>
            <person name="Yang J."/>
            <person name="Lai X.H."/>
            <person name="Zhang G."/>
            <person name="Jin D."/>
            <person name="Lu S."/>
            <person name="Wang B."/>
            <person name="Huang Y."/>
            <person name="Huang Y."/>
            <person name="Ren Z."/>
            <person name="Zhang X."/>
            <person name="Xu J."/>
        </authorList>
    </citation>
    <scope>NUCLEOTIDE SEQUENCE [LARGE SCALE GENOMIC DNA]</scope>
    <source>
        <strain evidence="7">Personal::cf-49</strain>
        <strain evidence="9">personal::cf-49</strain>
    </source>
</reference>
<sequence>MTVGQFRLGYRTMKTVLAVSICILVFSFFDNHTPVIACLSAIVALREDMPKTYSFGGLRVLGTIVGSIAAVLYYFMQQPFENKDLATFLLIPFFVGLLIVVNDGLNLNKGIVASEATFLIIVFTIPQNQALIYIFERTFDSFVGVFIALTINRLIKPPAESLEQQPTAKEKIVLLEQELAELKQEVNENTPQKK</sequence>
<protein>
    <recommendedName>
        <fullName evidence="11">FUSC family protein</fullName>
    </recommendedName>
</protein>
<feature type="transmembrane region" description="Helical" evidence="6">
    <location>
        <begin position="111"/>
        <end position="135"/>
    </location>
</feature>
<evidence type="ECO:0000313" key="8">
    <source>
        <dbReference type="EMBL" id="TFZ40945.1"/>
    </source>
</evidence>
<evidence type="ECO:0000256" key="4">
    <source>
        <dbReference type="ARBA" id="ARBA00022989"/>
    </source>
</evidence>
<name>A0AAJ5EE41_9ENTE</name>
<feature type="transmembrane region" description="Helical" evidence="6">
    <location>
        <begin position="53"/>
        <end position="75"/>
    </location>
</feature>
<organism evidence="8 10">
    <name type="scientific">Vagococcus xieshaowenii</name>
    <dbReference type="NCBI Taxonomy" id="2562451"/>
    <lineage>
        <taxon>Bacteria</taxon>
        <taxon>Bacillati</taxon>
        <taxon>Bacillota</taxon>
        <taxon>Bacilli</taxon>
        <taxon>Lactobacillales</taxon>
        <taxon>Enterococcaceae</taxon>
        <taxon>Vagococcus</taxon>
    </lineage>
</organism>
<evidence type="ECO:0000256" key="2">
    <source>
        <dbReference type="ARBA" id="ARBA00022475"/>
    </source>
</evidence>
<dbReference type="GO" id="GO:0005886">
    <property type="term" value="C:plasma membrane"/>
    <property type="evidence" value="ECO:0007669"/>
    <property type="project" value="UniProtKB-SubCell"/>
</dbReference>
<dbReference type="EMBL" id="SRHU01000023">
    <property type="protein sequence ID" value="TFZ40945.1"/>
    <property type="molecule type" value="Genomic_DNA"/>
</dbReference>
<dbReference type="AlphaFoldDB" id="A0AAJ5EE41"/>
<evidence type="ECO:0008006" key="11">
    <source>
        <dbReference type="Google" id="ProtNLM"/>
    </source>
</evidence>
<keyword evidence="5 6" id="KW-0472">Membrane</keyword>
<evidence type="ECO:0000256" key="3">
    <source>
        <dbReference type="ARBA" id="ARBA00022692"/>
    </source>
</evidence>
<dbReference type="Pfam" id="PF06081">
    <property type="entry name" value="ArAE_1"/>
    <property type="match status" value="1"/>
</dbReference>
<evidence type="ECO:0000256" key="5">
    <source>
        <dbReference type="ARBA" id="ARBA00023136"/>
    </source>
</evidence>
<evidence type="ECO:0000313" key="10">
    <source>
        <dbReference type="Proteomes" id="UP000297725"/>
    </source>
</evidence>
<keyword evidence="3 6" id="KW-0812">Transmembrane</keyword>
<evidence type="ECO:0000256" key="1">
    <source>
        <dbReference type="ARBA" id="ARBA00004651"/>
    </source>
</evidence>
<evidence type="ECO:0000313" key="7">
    <source>
        <dbReference type="EMBL" id="QCA29079.1"/>
    </source>
</evidence>
<keyword evidence="9" id="KW-1185">Reference proteome</keyword>
<accession>A0AAJ5EE41</accession>
<reference evidence="8 10" key="1">
    <citation type="submission" date="2019-03" db="EMBL/GenBank/DDBJ databases">
        <title>Vagococcus sp. was isolated fron gut of Carduelis flavirostris.</title>
        <authorList>
            <person name="Ge Y."/>
        </authorList>
    </citation>
    <scope>NUCLEOTIDE SEQUENCE [LARGE SCALE GENOMIC DNA]</scope>
    <source>
        <strain evidence="8 10">CF-210</strain>
    </source>
</reference>
<comment type="subcellular location">
    <subcellularLocation>
        <location evidence="1">Cell membrane</location>
        <topology evidence="1">Multi-pass membrane protein</topology>
    </subcellularLocation>
</comment>
<dbReference type="RefSeq" id="WP_135254550.1">
    <property type="nucleotide sequence ID" value="NZ_CP038865.1"/>
</dbReference>
<evidence type="ECO:0000256" key="6">
    <source>
        <dbReference type="SAM" id="Phobius"/>
    </source>
</evidence>
<dbReference type="EMBL" id="CP038865">
    <property type="protein sequence ID" value="QCA29079.1"/>
    <property type="molecule type" value="Genomic_DNA"/>
</dbReference>
<dbReference type="Proteomes" id="UP000296883">
    <property type="component" value="Chromosome"/>
</dbReference>
<dbReference type="Proteomes" id="UP000297725">
    <property type="component" value="Unassembled WGS sequence"/>
</dbReference>
<evidence type="ECO:0000313" key="9">
    <source>
        <dbReference type="Proteomes" id="UP000296883"/>
    </source>
</evidence>
<keyword evidence="4 6" id="KW-1133">Transmembrane helix</keyword>
<feature type="transmembrane region" description="Helical" evidence="6">
    <location>
        <begin position="87"/>
        <end position="105"/>
    </location>
</feature>
<keyword evidence="2" id="KW-1003">Cell membrane</keyword>